<protein>
    <submittedName>
        <fullName evidence="2">Uncharacterized protein</fullName>
    </submittedName>
</protein>
<organism evidence="2 3">
    <name type="scientific">Colletotrichum musicola</name>
    <dbReference type="NCBI Taxonomy" id="2175873"/>
    <lineage>
        <taxon>Eukaryota</taxon>
        <taxon>Fungi</taxon>
        <taxon>Dikarya</taxon>
        <taxon>Ascomycota</taxon>
        <taxon>Pezizomycotina</taxon>
        <taxon>Sordariomycetes</taxon>
        <taxon>Hypocreomycetidae</taxon>
        <taxon>Glomerellales</taxon>
        <taxon>Glomerellaceae</taxon>
        <taxon>Colletotrichum</taxon>
        <taxon>Colletotrichum orchidearum species complex</taxon>
    </lineage>
</organism>
<dbReference type="Proteomes" id="UP000639643">
    <property type="component" value="Unassembled WGS sequence"/>
</dbReference>
<evidence type="ECO:0000256" key="1">
    <source>
        <dbReference type="SAM" id="MobiDB-lite"/>
    </source>
</evidence>
<proteinExistence type="predicted"/>
<dbReference type="AlphaFoldDB" id="A0A8H6JLX9"/>
<accession>A0A8H6JLX9</accession>
<comment type="caution">
    <text evidence="2">The sequence shown here is derived from an EMBL/GenBank/DDBJ whole genome shotgun (WGS) entry which is preliminary data.</text>
</comment>
<evidence type="ECO:0000313" key="2">
    <source>
        <dbReference type="EMBL" id="KAF6815263.1"/>
    </source>
</evidence>
<keyword evidence="3" id="KW-1185">Reference proteome</keyword>
<feature type="compositionally biased region" description="Polar residues" evidence="1">
    <location>
        <begin position="1"/>
        <end position="29"/>
    </location>
</feature>
<reference evidence="2" key="1">
    <citation type="journal article" date="2020" name="Phytopathology">
        <title>Genome Sequence Resources of Colletotrichum truncatum, C. plurivorum, C. musicola, and C. sojae: Four Species Pathogenic to Soybean (Glycine max).</title>
        <authorList>
            <person name="Rogerio F."/>
            <person name="Boufleur T.R."/>
            <person name="Ciampi-Guillardi M."/>
            <person name="Sukno S.A."/>
            <person name="Thon M.R."/>
            <person name="Massola Junior N.S."/>
            <person name="Baroncelli R."/>
        </authorList>
    </citation>
    <scope>NUCLEOTIDE SEQUENCE</scope>
    <source>
        <strain evidence="2">LFN0074</strain>
    </source>
</reference>
<gene>
    <name evidence="2" type="ORF">CMUS01_12479</name>
</gene>
<feature type="region of interest" description="Disordered" evidence="1">
    <location>
        <begin position="1"/>
        <end position="41"/>
    </location>
</feature>
<dbReference type="EMBL" id="WIGM01000706">
    <property type="protein sequence ID" value="KAF6815263.1"/>
    <property type="molecule type" value="Genomic_DNA"/>
</dbReference>
<evidence type="ECO:0000313" key="3">
    <source>
        <dbReference type="Proteomes" id="UP000639643"/>
    </source>
</evidence>
<name>A0A8H6JLX9_9PEZI</name>
<sequence length="119" mass="12642">MSTYQSDDSTTQRLFLAPRTTTSPFTVQRQGRHAQHSPTGSLAGLLPHHSLPFAPAFTSSHLGSDPTRAGGYSPPRVLPPAGHRFVSVFFFAIAMCPSPAGYLGPAELIATLSQHVSAL</sequence>